<sequence>MGLAETPEIRTLLKLLVLLSEDMLKNSGRRAIFMTCTSRSEEGPSWSDLPVTVLTQIFDCVLKATTPHPIHLAGKLSSWSSLFRTCKHWKAAIMETEVGVCLPTQIDGNLETWLRLVRLRGLELHDPDHTPATLFSNLLNHPQLLSRSGASMQSLVDVPLTPLWRPSAFTNLTQLVLRRFIDHQNTAESHEAATFDVSVLDGMKHLKVLVLSAGFNGLLHIEHLPSSCKTLVINSQGSSQSSYISITAWPPAKVLDSLYLSAYTLQIDFSCLKGCVRELIVHTAFLLMETAEAASTGQVNRRISSRREQFATAVEDELNLTAKVDHHTSP</sequence>
<accession>A0A250X235</accession>
<dbReference type="EMBL" id="BEGY01000022">
    <property type="protein sequence ID" value="GAX77153.1"/>
    <property type="molecule type" value="Genomic_DNA"/>
</dbReference>
<reference evidence="1 2" key="1">
    <citation type="submission" date="2017-08" db="EMBL/GenBank/DDBJ databases">
        <title>Acidophilic green algal genome provides insights into adaptation to an acidic environment.</title>
        <authorList>
            <person name="Hirooka S."/>
            <person name="Hirose Y."/>
            <person name="Kanesaki Y."/>
            <person name="Higuchi S."/>
            <person name="Fujiwara T."/>
            <person name="Onuma R."/>
            <person name="Era A."/>
            <person name="Ohbayashi R."/>
            <person name="Uzuka A."/>
            <person name="Nozaki H."/>
            <person name="Yoshikawa H."/>
            <person name="Miyagishima S.Y."/>
        </authorList>
    </citation>
    <scope>NUCLEOTIDE SEQUENCE [LARGE SCALE GENOMIC DNA]</scope>
    <source>
        <strain evidence="1 2">NIES-2499</strain>
    </source>
</reference>
<comment type="caution">
    <text evidence="1">The sequence shown here is derived from an EMBL/GenBank/DDBJ whole genome shotgun (WGS) entry which is preliminary data.</text>
</comment>
<name>A0A250X235_9CHLO</name>
<dbReference type="AlphaFoldDB" id="A0A250X235"/>
<organism evidence="1 2">
    <name type="scientific">Chlamydomonas eustigma</name>
    <dbReference type="NCBI Taxonomy" id="1157962"/>
    <lineage>
        <taxon>Eukaryota</taxon>
        <taxon>Viridiplantae</taxon>
        <taxon>Chlorophyta</taxon>
        <taxon>core chlorophytes</taxon>
        <taxon>Chlorophyceae</taxon>
        <taxon>CS clade</taxon>
        <taxon>Chlamydomonadales</taxon>
        <taxon>Chlamydomonadaceae</taxon>
        <taxon>Chlamydomonas</taxon>
    </lineage>
</organism>
<dbReference type="Proteomes" id="UP000232323">
    <property type="component" value="Unassembled WGS sequence"/>
</dbReference>
<proteinExistence type="predicted"/>
<evidence type="ECO:0000313" key="2">
    <source>
        <dbReference type="Proteomes" id="UP000232323"/>
    </source>
</evidence>
<evidence type="ECO:0008006" key="3">
    <source>
        <dbReference type="Google" id="ProtNLM"/>
    </source>
</evidence>
<protein>
    <recommendedName>
        <fullName evidence="3">F-box domain-containing protein</fullName>
    </recommendedName>
</protein>
<keyword evidence="2" id="KW-1185">Reference proteome</keyword>
<gene>
    <name evidence="1" type="ORF">CEUSTIGMA_g4598.t1</name>
</gene>
<evidence type="ECO:0000313" key="1">
    <source>
        <dbReference type="EMBL" id="GAX77153.1"/>
    </source>
</evidence>